<dbReference type="PROSITE" id="PS50994">
    <property type="entry name" value="INTEGRASE"/>
    <property type="match status" value="1"/>
</dbReference>
<dbReference type="EMBL" id="BAAAPO010000027">
    <property type="protein sequence ID" value="GAA1793833.1"/>
    <property type="molecule type" value="Genomic_DNA"/>
</dbReference>
<dbReference type="InterPro" id="IPR012337">
    <property type="entry name" value="RNaseH-like_sf"/>
</dbReference>
<reference evidence="2 3" key="1">
    <citation type="journal article" date="2019" name="Int. J. Syst. Evol. Microbiol.">
        <title>The Global Catalogue of Microorganisms (GCM) 10K type strain sequencing project: providing services to taxonomists for standard genome sequencing and annotation.</title>
        <authorList>
            <consortium name="The Broad Institute Genomics Platform"/>
            <consortium name="The Broad Institute Genome Sequencing Center for Infectious Disease"/>
            <person name="Wu L."/>
            <person name="Ma J."/>
        </authorList>
    </citation>
    <scope>NUCLEOTIDE SEQUENCE [LARGE SCALE GENOMIC DNA]</scope>
    <source>
        <strain evidence="2 3">JCM 15592</strain>
    </source>
</reference>
<dbReference type="SUPFAM" id="SSF46689">
    <property type="entry name" value="Homeodomain-like"/>
    <property type="match status" value="1"/>
</dbReference>
<dbReference type="Pfam" id="PF09299">
    <property type="entry name" value="Mu-transpos_C"/>
    <property type="match status" value="1"/>
</dbReference>
<protein>
    <submittedName>
        <fullName evidence="2">DDE-type integrase/transposase/recombinase</fullName>
    </submittedName>
</protein>
<dbReference type="RefSeq" id="WP_344083912.1">
    <property type="nucleotide sequence ID" value="NZ_BAAAPO010000027.1"/>
</dbReference>
<proteinExistence type="predicted"/>
<accession>A0ABN2LMQ5</accession>
<dbReference type="InterPro" id="IPR009057">
    <property type="entry name" value="Homeodomain-like_sf"/>
</dbReference>
<dbReference type="PANTHER" id="PTHR35004">
    <property type="entry name" value="TRANSPOSASE RV3428C-RELATED"/>
    <property type="match status" value="1"/>
</dbReference>
<dbReference type="Pfam" id="PF13518">
    <property type="entry name" value="HTH_28"/>
    <property type="match status" value="1"/>
</dbReference>
<gene>
    <name evidence="2" type="ORF">GCM10009811_18250</name>
</gene>
<dbReference type="InterPro" id="IPR036397">
    <property type="entry name" value="RNaseH_sf"/>
</dbReference>
<name>A0ABN2LMQ5_9MICO</name>
<evidence type="ECO:0000259" key="1">
    <source>
        <dbReference type="PROSITE" id="PS50994"/>
    </source>
</evidence>
<comment type="caution">
    <text evidence="2">The sequence shown here is derived from an EMBL/GenBank/DDBJ whole genome shotgun (WGS) entry which is preliminary data.</text>
</comment>
<dbReference type="InterPro" id="IPR001584">
    <property type="entry name" value="Integrase_cat-core"/>
</dbReference>
<dbReference type="InterPro" id="IPR015378">
    <property type="entry name" value="Transposase-like_Mu_C"/>
</dbReference>
<organism evidence="2 3">
    <name type="scientific">Nostocoides veronense</name>
    <dbReference type="NCBI Taxonomy" id="330836"/>
    <lineage>
        <taxon>Bacteria</taxon>
        <taxon>Bacillati</taxon>
        <taxon>Actinomycetota</taxon>
        <taxon>Actinomycetes</taxon>
        <taxon>Micrococcales</taxon>
        <taxon>Intrasporangiaceae</taxon>
        <taxon>Nostocoides</taxon>
    </lineage>
</organism>
<evidence type="ECO:0000313" key="3">
    <source>
        <dbReference type="Proteomes" id="UP001499938"/>
    </source>
</evidence>
<dbReference type="Pfam" id="PF00665">
    <property type="entry name" value="rve"/>
    <property type="match status" value="1"/>
</dbReference>
<keyword evidence="3" id="KW-1185">Reference proteome</keyword>
<dbReference type="InterPro" id="IPR055247">
    <property type="entry name" value="InsJ-like_HTH"/>
</dbReference>
<dbReference type="PANTHER" id="PTHR35004:SF6">
    <property type="entry name" value="TRANSPOSASE"/>
    <property type="match status" value="1"/>
</dbReference>
<dbReference type="Proteomes" id="UP001499938">
    <property type="component" value="Unassembled WGS sequence"/>
</dbReference>
<dbReference type="SUPFAM" id="SSF53098">
    <property type="entry name" value="Ribonuclease H-like"/>
    <property type="match status" value="1"/>
</dbReference>
<evidence type="ECO:0000313" key="2">
    <source>
        <dbReference type="EMBL" id="GAA1793833.1"/>
    </source>
</evidence>
<feature type="domain" description="Integrase catalytic" evidence="1">
    <location>
        <begin position="141"/>
        <end position="308"/>
    </location>
</feature>
<sequence length="478" mass="52096">MALFRYALIREAADASLSTRARGVLVRQLADAEHTGPTGERVRVSRVSLDRWIRAWRAGGFDALVPSARHAQPRTPAGVLELAAALKREVPGRTAAQVAAILAEHATVVVPSARTLQRHFARLELNTRPDGTPPVAFGRFEAAEPNERWTGDALHGPVIAGAKTYLLAFIDDHSRALVGYRWGHAEDTLALAGALRSGLAARGVPQVVYLDNGAAMVSKQLLRALAVLGIRLTHSRPGQPAGRGKIERFFRTVREQFLIELSAPGALEKVTDLATLNELFTAWVETVYHARVHTETGQAPIERFLTGGPPAVPTPQRLREAFLWSEHRAVTKTATVSLHGNTYEVDAALIGRRVELLFDPFDLTDITVRYAGRDMGTATPHRIGRHVHPAARAQAPAPAPATGIDYLNLVRARHTTALTERVNYAAITEQPPPKTEHPAPIRDVAVHVLPGQVDLLELLDTATDQTTTEQTLDLQEQS</sequence>
<dbReference type="Gene3D" id="3.30.420.10">
    <property type="entry name" value="Ribonuclease H-like superfamily/Ribonuclease H"/>
    <property type="match status" value="1"/>
</dbReference>